<name>A0A0N4WW70_HAEPC</name>
<accession>A0A0N4WW70</accession>
<reference evidence="1" key="1">
    <citation type="submission" date="2017-02" db="UniProtKB">
        <authorList>
            <consortium name="WormBaseParasite"/>
        </authorList>
    </citation>
    <scope>IDENTIFICATION</scope>
</reference>
<sequence>LGALESIINGARVTSVRHEAPQRRQTLAENGLKELSTKNGDPFGLFGEPALGSVTLDLLDTRG</sequence>
<protein>
    <submittedName>
        <fullName evidence="1">ABC transporter ATP-binding protein</fullName>
    </submittedName>
</protein>
<dbReference type="WBParaSite" id="HPLM_0001598201-mRNA-1">
    <property type="protein sequence ID" value="HPLM_0001598201-mRNA-1"/>
    <property type="gene ID" value="HPLM_0001598201"/>
</dbReference>
<proteinExistence type="predicted"/>
<evidence type="ECO:0000313" key="1">
    <source>
        <dbReference type="WBParaSite" id="HPLM_0001598201-mRNA-1"/>
    </source>
</evidence>
<organism evidence="1">
    <name type="scientific">Haemonchus placei</name>
    <name type="common">Barber's pole worm</name>
    <dbReference type="NCBI Taxonomy" id="6290"/>
    <lineage>
        <taxon>Eukaryota</taxon>
        <taxon>Metazoa</taxon>
        <taxon>Ecdysozoa</taxon>
        <taxon>Nematoda</taxon>
        <taxon>Chromadorea</taxon>
        <taxon>Rhabditida</taxon>
        <taxon>Rhabditina</taxon>
        <taxon>Rhabditomorpha</taxon>
        <taxon>Strongyloidea</taxon>
        <taxon>Trichostrongylidae</taxon>
        <taxon>Haemonchus</taxon>
    </lineage>
</organism>
<dbReference type="AlphaFoldDB" id="A0A0N4WW70"/>